<dbReference type="SUPFAM" id="SSF53067">
    <property type="entry name" value="Actin-like ATPase domain"/>
    <property type="match status" value="2"/>
</dbReference>
<evidence type="ECO:0000256" key="5">
    <source>
        <dbReference type="ARBA" id="ARBA00022840"/>
    </source>
</evidence>
<evidence type="ECO:0000256" key="2">
    <source>
        <dbReference type="ARBA" id="ARBA00022679"/>
    </source>
</evidence>
<evidence type="ECO:0000256" key="8">
    <source>
        <dbReference type="NCBIfam" id="TIGR02627"/>
    </source>
</evidence>
<evidence type="ECO:0000256" key="4">
    <source>
        <dbReference type="ARBA" id="ARBA00022777"/>
    </source>
</evidence>
<name>A0A0D7X0M6_9BACL</name>
<evidence type="ECO:0000256" key="1">
    <source>
        <dbReference type="ARBA" id="ARBA00009156"/>
    </source>
</evidence>
<sequence>MSILAYDLGASSGRVLLGRLTDSRIEVEEIHRFSNDPVKVGERLHWDILRLYHEVQQGLLKAKHMGVNPSSLAIDSWSVDFGLIGETGELLGNPYHYRDWHTHGVMEEVHGQLGKEFIFQHTGIQFLTFNTMYQLSAMRKAKSPLLEQAKHFLMIPDLLRYFLTGEMVNEFSNATSTQLYNPLQQDWDDELLSGISIPRSWFGKVLEPGSAAGTIRSSVMTDLGIGAIPVIAVAEHDTGSAVAAVPALERSFAYLSCGTWSLMGTETPQPVINDDTLRFNFTNEGGVGRTYRLLKNIMGLWILQEARREWERQGTSYSFPELVHMAEQAPAFASWIDPDDELFLHAGDMKTRIRQYCRNTGQPLPETPGEVTRCILESLALKYRYVLELTERVSGQRFNGLHMVGGGIQNRLLCQWTANSIQKPVWAGPAEASAIGNLAVQWMAQGKFADIWEARRVIADSISVEVYEPAESEAWEDAYGRFRRVTGLFVH</sequence>
<keyword evidence="3" id="KW-0547">Nucleotide-binding</keyword>
<dbReference type="InterPro" id="IPR018484">
    <property type="entry name" value="FGGY_N"/>
</dbReference>
<dbReference type="EMBL" id="JTHP01000033">
    <property type="protein sequence ID" value="KJD44543.1"/>
    <property type="molecule type" value="Genomic_DNA"/>
</dbReference>
<dbReference type="CDD" id="cd07771">
    <property type="entry name" value="ASKHA_NBD_FGGY_RhaB-like"/>
    <property type="match status" value="1"/>
</dbReference>
<dbReference type="GO" id="GO:0008993">
    <property type="term" value="F:rhamnulokinase activity"/>
    <property type="evidence" value="ECO:0007669"/>
    <property type="project" value="UniProtKB-UniRule"/>
</dbReference>
<comment type="similarity">
    <text evidence="1">Belongs to the FGGY kinase family.</text>
</comment>
<dbReference type="GO" id="GO:0019301">
    <property type="term" value="P:rhamnose catabolic process"/>
    <property type="evidence" value="ECO:0007669"/>
    <property type="project" value="UniProtKB-UniRule"/>
</dbReference>
<dbReference type="GO" id="GO:0004370">
    <property type="term" value="F:glycerol kinase activity"/>
    <property type="evidence" value="ECO:0007669"/>
    <property type="project" value="TreeGrafter"/>
</dbReference>
<comment type="caution">
    <text evidence="11">The sequence shown here is derived from an EMBL/GenBank/DDBJ whole genome shotgun (WGS) entry which is preliminary data.</text>
</comment>
<reference evidence="11 12" key="1">
    <citation type="submission" date="2014-11" db="EMBL/GenBank/DDBJ databases">
        <title>Draft Genome Sequences of Paenibacillus polymyxa NRRL B-30509 and Paenibacillus terrae NRRL B-30644, Strains from a Poultry Environment that Produce Tridecaptin A and Paenicidins.</title>
        <authorList>
            <person name="van Belkum M.J."/>
            <person name="Lohans C.T."/>
            <person name="Vederas J.C."/>
        </authorList>
    </citation>
    <scope>NUCLEOTIDE SEQUENCE [LARGE SCALE GENOMIC DNA]</scope>
    <source>
        <strain evidence="11 12">NRRL B-30644</strain>
    </source>
</reference>
<accession>A0A0D7X0M6</accession>
<keyword evidence="7" id="KW-0684">Rhamnose metabolism</keyword>
<keyword evidence="5" id="KW-0067">ATP-binding</keyword>
<dbReference type="InterPro" id="IPR018485">
    <property type="entry name" value="FGGY_C"/>
</dbReference>
<dbReference type="Pfam" id="PF02782">
    <property type="entry name" value="FGGY_C"/>
    <property type="match status" value="1"/>
</dbReference>
<protein>
    <recommendedName>
        <fullName evidence="8">Rhamnulokinase</fullName>
        <ecNumber evidence="8">2.7.1.5</ecNumber>
    </recommendedName>
</protein>
<dbReference type="Pfam" id="PF00370">
    <property type="entry name" value="FGGY_N"/>
    <property type="match status" value="1"/>
</dbReference>
<dbReference type="GO" id="GO:0005524">
    <property type="term" value="F:ATP binding"/>
    <property type="evidence" value="ECO:0007669"/>
    <property type="project" value="UniProtKB-KW"/>
</dbReference>
<dbReference type="OrthoDB" id="9761504at2"/>
<proteinExistence type="inferred from homology"/>
<feature type="domain" description="Carbohydrate kinase FGGY N-terminal" evidence="9">
    <location>
        <begin position="3"/>
        <end position="241"/>
    </location>
</feature>
<evidence type="ECO:0000256" key="7">
    <source>
        <dbReference type="ARBA" id="ARBA00023308"/>
    </source>
</evidence>
<organism evidence="11 12">
    <name type="scientific">Paenibacillus terrae</name>
    <dbReference type="NCBI Taxonomy" id="159743"/>
    <lineage>
        <taxon>Bacteria</taxon>
        <taxon>Bacillati</taxon>
        <taxon>Bacillota</taxon>
        <taxon>Bacilli</taxon>
        <taxon>Bacillales</taxon>
        <taxon>Paenibacillaceae</taxon>
        <taxon>Paenibacillus</taxon>
    </lineage>
</organism>
<dbReference type="Proteomes" id="UP000032534">
    <property type="component" value="Unassembled WGS sequence"/>
</dbReference>
<dbReference type="EC" id="2.7.1.5" evidence="8"/>
<evidence type="ECO:0000313" key="12">
    <source>
        <dbReference type="Proteomes" id="UP000032534"/>
    </source>
</evidence>
<dbReference type="Gene3D" id="3.30.420.40">
    <property type="match status" value="2"/>
</dbReference>
<evidence type="ECO:0000313" key="11">
    <source>
        <dbReference type="EMBL" id="KJD44543.1"/>
    </source>
</evidence>
<dbReference type="NCBIfam" id="TIGR02627">
    <property type="entry name" value="rhamnulo_kin"/>
    <property type="match status" value="1"/>
</dbReference>
<dbReference type="PANTHER" id="PTHR10196:SF93">
    <property type="entry name" value="L-RHAMNULOKINASE"/>
    <property type="match status" value="1"/>
</dbReference>
<dbReference type="GO" id="GO:0006071">
    <property type="term" value="P:glycerol metabolic process"/>
    <property type="evidence" value="ECO:0007669"/>
    <property type="project" value="TreeGrafter"/>
</dbReference>
<evidence type="ECO:0000259" key="10">
    <source>
        <dbReference type="Pfam" id="PF02782"/>
    </source>
</evidence>
<dbReference type="InterPro" id="IPR043129">
    <property type="entry name" value="ATPase_NBD"/>
</dbReference>
<evidence type="ECO:0000256" key="3">
    <source>
        <dbReference type="ARBA" id="ARBA00022741"/>
    </source>
</evidence>
<dbReference type="InterPro" id="IPR013449">
    <property type="entry name" value="Rhamnulokinase"/>
</dbReference>
<dbReference type="AlphaFoldDB" id="A0A0D7X0M6"/>
<dbReference type="PANTHER" id="PTHR10196">
    <property type="entry name" value="SUGAR KINASE"/>
    <property type="match status" value="1"/>
</dbReference>
<dbReference type="RefSeq" id="WP_044647136.1">
    <property type="nucleotide sequence ID" value="NZ_JTHP01000033.1"/>
</dbReference>
<evidence type="ECO:0000259" key="9">
    <source>
        <dbReference type="Pfam" id="PF00370"/>
    </source>
</evidence>
<feature type="domain" description="Carbohydrate kinase FGGY C-terminal" evidence="10">
    <location>
        <begin position="253"/>
        <end position="444"/>
    </location>
</feature>
<keyword evidence="4 11" id="KW-0418">Kinase</keyword>
<keyword evidence="2" id="KW-0808">Transferase</keyword>
<keyword evidence="12" id="KW-1185">Reference proteome</keyword>
<keyword evidence="6" id="KW-1015">Disulfide bond</keyword>
<dbReference type="GO" id="GO:0005829">
    <property type="term" value="C:cytosol"/>
    <property type="evidence" value="ECO:0007669"/>
    <property type="project" value="TreeGrafter"/>
</dbReference>
<evidence type="ECO:0000256" key="6">
    <source>
        <dbReference type="ARBA" id="ARBA00023157"/>
    </source>
</evidence>
<dbReference type="PATRIC" id="fig|159743.3.peg.3616"/>
<gene>
    <name evidence="11" type="ORF">QD47_16270</name>
</gene>